<feature type="transmembrane region" description="Helical" evidence="1">
    <location>
        <begin position="122"/>
        <end position="144"/>
    </location>
</feature>
<feature type="transmembrane region" description="Helical" evidence="1">
    <location>
        <begin position="91"/>
        <end position="116"/>
    </location>
</feature>
<evidence type="ECO:0008006" key="4">
    <source>
        <dbReference type="Google" id="ProtNLM"/>
    </source>
</evidence>
<dbReference type="EMBL" id="JQCN01000018">
    <property type="protein sequence ID" value="KRO00658.1"/>
    <property type="molecule type" value="Genomic_DNA"/>
</dbReference>
<keyword evidence="1" id="KW-0812">Transmembrane</keyword>
<feature type="transmembrane region" description="Helical" evidence="1">
    <location>
        <begin position="179"/>
        <end position="199"/>
    </location>
</feature>
<evidence type="ECO:0000313" key="2">
    <source>
        <dbReference type="EMBL" id="KRO00658.1"/>
    </source>
</evidence>
<accession>A0A0R2LMH1</accession>
<gene>
    <name evidence="2" type="ORF">IV66_GL001332</name>
</gene>
<dbReference type="Pfam" id="PF22564">
    <property type="entry name" value="HAAS"/>
    <property type="match status" value="1"/>
</dbReference>
<feature type="transmembrane region" description="Helical" evidence="1">
    <location>
        <begin position="151"/>
        <end position="173"/>
    </location>
</feature>
<proteinExistence type="predicted"/>
<comment type="caution">
    <text evidence="2">The sequence shown here is derived from an EMBL/GenBank/DDBJ whole genome shotgun (WGS) entry which is preliminary data.</text>
</comment>
<evidence type="ECO:0000256" key="1">
    <source>
        <dbReference type="SAM" id="Phobius"/>
    </source>
</evidence>
<reference evidence="2 3" key="1">
    <citation type="journal article" date="2015" name="Genome Announc.">
        <title>Expanding the biotechnology potential of lactobacilli through comparative genomics of 213 strains and associated genera.</title>
        <authorList>
            <person name="Sun Z."/>
            <person name="Harris H.M."/>
            <person name="McCann A."/>
            <person name="Guo C."/>
            <person name="Argimon S."/>
            <person name="Zhang W."/>
            <person name="Yang X."/>
            <person name="Jeffery I.B."/>
            <person name="Cooney J.C."/>
            <person name="Kagawa T.F."/>
            <person name="Liu W."/>
            <person name="Song Y."/>
            <person name="Salvetti E."/>
            <person name="Wrobel A."/>
            <person name="Rasinkangas P."/>
            <person name="Parkhill J."/>
            <person name="Rea M.C."/>
            <person name="O'Sullivan O."/>
            <person name="Ritari J."/>
            <person name="Douillard F.P."/>
            <person name="Paul Ross R."/>
            <person name="Yang R."/>
            <person name="Briner A.E."/>
            <person name="Felis G.E."/>
            <person name="de Vos W.M."/>
            <person name="Barrangou R."/>
            <person name="Klaenhammer T.R."/>
            <person name="Caufield P.W."/>
            <person name="Cui Y."/>
            <person name="Zhang H."/>
            <person name="O'Toole P.W."/>
        </authorList>
    </citation>
    <scope>NUCLEOTIDE SEQUENCE [LARGE SCALE GENOMIC DNA]</scope>
    <source>
        <strain evidence="2 3">NBRC 103219</strain>
    </source>
</reference>
<name>A0A0R2LMH1_9LACO</name>
<keyword evidence="1" id="KW-0472">Membrane</keyword>
<keyword evidence="3" id="KW-1185">Reference proteome</keyword>
<keyword evidence="1" id="KW-1133">Transmembrane helix</keyword>
<dbReference type="AlphaFoldDB" id="A0A0R2LMH1"/>
<dbReference type="Proteomes" id="UP000051886">
    <property type="component" value="Unassembled WGS sequence"/>
</dbReference>
<organism evidence="2 3">
    <name type="scientific">Ligilactobacillus pobuzihii</name>
    <dbReference type="NCBI Taxonomy" id="449659"/>
    <lineage>
        <taxon>Bacteria</taxon>
        <taxon>Bacillati</taxon>
        <taxon>Bacillota</taxon>
        <taxon>Bacilli</taxon>
        <taxon>Lactobacillales</taxon>
        <taxon>Lactobacillaceae</taxon>
        <taxon>Ligilactobacillus</taxon>
    </lineage>
</organism>
<dbReference type="STRING" id="449659.IV66_GL001332"/>
<sequence length="210" mass="22937">MQGGVVMDKARYLVDLEEYLGNLSEDEKKSALEFYEEYLTDAGLESRDEIENELGTPRQLSRKILADQSIKQSEKEAKNGRFATPQSNSKMIWLIALAIITSPFTLTIGFFVLIALVVVGALLLAAIVSLVVMIAAAIVMAGMALYAGLGLLFTAPFVGLFYIGGSLTATAVLMIVIPILYWICAAVIQGIANFSRFVYHKYGNRKGGRE</sequence>
<evidence type="ECO:0000313" key="3">
    <source>
        <dbReference type="Proteomes" id="UP000051886"/>
    </source>
</evidence>
<protein>
    <recommendedName>
        <fullName evidence="4">Integral membrane protein</fullName>
    </recommendedName>
</protein>
<dbReference type="PATRIC" id="fig|449659.4.peg.1350"/>